<protein>
    <submittedName>
        <fullName evidence="1">Uncharacterized protein</fullName>
    </submittedName>
</protein>
<gene>
    <name evidence="1" type="ORF">GGX14DRAFT_471033</name>
</gene>
<evidence type="ECO:0000313" key="1">
    <source>
        <dbReference type="EMBL" id="KAJ7197551.1"/>
    </source>
</evidence>
<name>A0AAD6Y5F1_9AGAR</name>
<accession>A0AAD6Y5F1</accession>
<sequence length="420" mass="47553">MDAIRGNMDKTILPSWVSPVPRDWGTKARGKLSAGHWKVLFTLHFPITLIWLWRNKTGRMKEILHNILVLVTMVELAGLKSTSPPMAKGYDDNYKKYVKGVQDLFKEDTITPVMHVAGHIGGNLRDFGPSHSRGAQFYERRDGVHGYNKRFIHLLQQTKTNNKTGEMEDTFMRNQAHAANLMSLIEGSKDVRSQATEAVKAVQRGTNYRDEGLALATLYNLDVNLQAHDTRPTNYQLEPLSHEESQLLKAHVAEKYGSMDIDTPDPERFRVHKLKDIEINALRYTCIGISTYDCDARVCAIVNGKKEMGIIQHILQTRIRNTSRSPLAEQYSGTDTYLIFQLFTPPTLQLEDPYAAWQQHLNTMGLDITGHLYNPMATNPPRVVIEPENVQGHIACTDITPGLVHIKQVSRVRQSTSLCK</sequence>
<dbReference type="EMBL" id="JARJCW010000077">
    <property type="protein sequence ID" value="KAJ7197551.1"/>
    <property type="molecule type" value="Genomic_DNA"/>
</dbReference>
<reference evidence="1" key="1">
    <citation type="submission" date="2023-03" db="EMBL/GenBank/DDBJ databases">
        <title>Massive genome expansion in bonnet fungi (Mycena s.s.) driven by repeated elements and novel gene families across ecological guilds.</title>
        <authorList>
            <consortium name="Lawrence Berkeley National Laboratory"/>
            <person name="Harder C.B."/>
            <person name="Miyauchi S."/>
            <person name="Viragh M."/>
            <person name="Kuo A."/>
            <person name="Thoen E."/>
            <person name="Andreopoulos B."/>
            <person name="Lu D."/>
            <person name="Skrede I."/>
            <person name="Drula E."/>
            <person name="Henrissat B."/>
            <person name="Morin E."/>
            <person name="Kohler A."/>
            <person name="Barry K."/>
            <person name="LaButti K."/>
            <person name="Morin E."/>
            <person name="Salamov A."/>
            <person name="Lipzen A."/>
            <person name="Mereny Z."/>
            <person name="Hegedus B."/>
            <person name="Baldrian P."/>
            <person name="Stursova M."/>
            <person name="Weitz H."/>
            <person name="Taylor A."/>
            <person name="Grigoriev I.V."/>
            <person name="Nagy L.G."/>
            <person name="Martin F."/>
            <person name="Kauserud H."/>
        </authorList>
    </citation>
    <scope>NUCLEOTIDE SEQUENCE</scope>
    <source>
        <strain evidence="1">9144</strain>
    </source>
</reference>
<proteinExistence type="predicted"/>
<dbReference type="Proteomes" id="UP001219525">
    <property type="component" value="Unassembled WGS sequence"/>
</dbReference>
<evidence type="ECO:0000313" key="2">
    <source>
        <dbReference type="Proteomes" id="UP001219525"/>
    </source>
</evidence>
<dbReference type="AlphaFoldDB" id="A0AAD6Y5F1"/>
<keyword evidence="2" id="KW-1185">Reference proteome</keyword>
<organism evidence="1 2">
    <name type="scientific">Mycena pura</name>
    <dbReference type="NCBI Taxonomy" id="153505"/>
    <lineage>
        <taxon>Eukaryota</taxon>
        <taxon>Fungi</taxon>
        <taxon>Dikarya</taxon>
        <taxon>Basidiomycota</taxon>
        <taxon>Agaricomycotina</taxon>
        <taxon>Agaricomycetes</taxon>
        <taxon>Agaricomycetidae</taxon>
        <taxon>Agaricales</taxon>
        <taxon>Marasmiineae</taxon>
        <taxon>Mycenaceae</taxon>
        <taxon>Mycena</taxon>
    </lineage>
</organism>
<comment type="caution">
    <text evidence="1">The sequence shown here is derived from an EMBL/GenBank/DDBJ whole genome shotgun (WGS) entry which is preliminary data.</text>
</comment>